<proteinExistence type="predicted"/>
<reference evidence="3" key="1">
    <citation type="journal article" date="2016" name="Genome Announc.">
        <title>Revised genome sequence of the purple photosynthetic bacterium Blastochloris viridis.</title>
        <authorList>
            <person name="Liu L.N."/>
            <person name="Faulkner M."/>
            <person name="Liu X."/>
            <person name="Huang F."/>
            <person name="Darby A.C."/>
            <person name="Hall N."/>
        </authorList>
    </citation>
    <scope>NUCLEOTIDE SEQUENCE [LARGE SCALE GENOMIC DNA]</scope>
    <source>
        <strain evidence="3">ATCC 19567 / DSM 133 / F</strain>
    </source>
</reference>
<dbReference type="KEGG" id="bvr:BVIR_701"/>
<evidence type="ECO:0000313" key="3">
    <source>
        <dbReference type="Proteomes" id="UP000065734"/>
    </source>
</evidence>
<sequence>MSEAKSEPGEGYVSLLRAGPLTRVAIFTIARHPLPQGEREERAELISRKPYDANGLAA</sequence>
<gene>
    <name evidence="2" type="ORF">BVIRIDIS_01450</name>
</gene>
<name>A0A0P0J493_BLAVI</name>
<accession>A0A0P0J493</accession>
<dbReference type="Proteomes" id="UP000065734">
    <property type="component" value="Chromosome I"/>
</dbReference>
<evidence type="ECO:0000256" key="1">
    <source>
        <dbReference type="SAM" id="MobiDB-lite"/>
    </source>
</evidence>
<dbReference type="AlphaFoldDB" id="A0A0P0J493"/>
<organism evidence="2 3">
    <name type="scientific">Blastochloris viridis</name>
    <name type="common">Rhodopseudomonas viridis</name>
    <dbReference type="NCBI Taxonomy" id="1079"/>
    <lineage>
        <taxon>Bacteria</taxon>
        <taxon>Pseudomonadati</taxon>
        <taxon>Pseudomonadota</taxon>
        <taxon>Alphaproteobacteria</taxon>
        <taxon>Hyphomicrobiales</taxon>
        <taxon>Blastochloridaceae</taxon>
        <taxon>Blastochloris</taxon>
    </lineage>
</organism>
<evidence type="ECO:0000313" key="2">
    <source>
        <dbReference type="EMBL" id="CUU41157.1"/>
    </source>
</evidence>
<feature type="compositionally biased region" description="Basic and acidic residues" evidence="1">
    <location>
        <begin position="37"/>
        <end position="51"/>
    </location>
</feature>
<dbReference type="EMBL" id="LN907867">
    <property type="protein sequence ID" value="CUU41157.1"/>
    <property type="molecule type" value="Genomic_DNA"/>
</dbReference>
<protein>
    <submittedName>
        <fullName evidence="2">Uncharacterized protein</fullName>
    </submittedName>
</protein>
<feature type="region of interest" description="Disordered" evidence="1">
    <location>
        <begin position="37"/>
        <end position="58"/>
    </location>
</feature>
<keyword evidence="3" id="KW-1185">Reference proteome</keyword>